<name>A0AAV7RJA5_PLEWA</name>
<sequence length="151" mass="16703">MYGEGERPGTTLESAVRPYRDDATILEMQDEQGHSRILRIKMESDGIMPPPMTEALLVTILKAGKPTSARSSYQPLSLINNDTKLFAKILANRLTQCLPAVVGPEQTGFVMGRPLTYNLQTFFEVVQSLDPEVQAVAIFIDIEKKSDSEAC</sequence>
<dbReference type="Proteomes" id="UP001066276">
    <property type="component" value="Chromosome 5"/>
</dbReference>
<accession>A0AAV7RJA5</accession>
<keyword evidence="2" id="KW-1185">Reference proteome</keyword>
<evidence type="ECO:0000313" key="1">
    <source>
        <dbReference type="EMBL" id="KAJ1151033.1"/>
    </source>
</evidence>
<evidence type="ECO:0000313" key="2">
    <source>
        <dbReference type="Proteomes" id="UP001066276"/>
    </source>
</evidence>
<dbReference type="PANTHER" id="PTHR19446">
    <property type="entry name" value="REVERSE TRANSCRIPTASES"/>
    <property type="match status" value="1"/>
</dbReference>
<organism evidence="1 2">
    <name type="scientific">Pleurodeles waltl</name>
    <name type="common">Iberian ribbed newt</name>
    <dbReference type="NCBI Taxonomy" id="8319"/>
    <lineage>
        <taxon>Eukaryota</taxon>
        <taxon>Metazoa</taxon>
        <taxon>Chordata</taxon>
        <taxon>Craniata</taxon>
        <taxon>Vertebrata</taxon>
        <taxon>Euteleostomi</taxon>
        <taxon>Amphibia</taxon>
        <taxon>Batrachia</taxon>
        <taxon>Caudata</taxon>
        <taxon>Salamandroidea</taxon>
        <taxon>Salamandridae</taxon>
        <taxon>Pleurodelinae</taxon>
        <taxon>Pleurodeles</taxon>
    </lineage>
</organism>
<proteinExistence type="predicted"/>
<reference evidence="1" key="1">
    <citation type="journal article" date="2022" name="bioRxiv">
        <title>Sequencing and chromosome-scale assembly of the giantPleurodeles waltlgenome.</title>
        <authorList>
            <person name="Brown T."/>
            <person name="Elewa A."/>
            <person name="Iarovenko S."/>
            <person name="Subramanian E."/>
            <person name="Araus A.J."/>
            <person name="Petzold A."/>
            <person name="Susuki M."/>
            <person name="Suzuki K.-i.T."/>
            <person name="Hayashi T."/>
            <person name="Toyoda A."/>
            <person name="Oliveira C."/>
            <person name="Osipova E."/>
            <person name="Leigh N.D."/>
            <person name="Simon A."/>
            <person name="Yun M.H."/>
        </authorList>
    </citation>
    <scope>NUCLEOTIDE SEQUENCE</scope>
    <source>
        <strain evidence="1">20211129_DDA</strain>
        <tissue evidence="1">Liver</tissue>
    </source>
</reference>
<dbReference type="AlphaFoldDB" id="A0AAV7RJA5"/>
<evidence type="ECO:0008006" key="3">
    <source>
        <dbReference type="Google" id="ProtNLM"/>
    </source>
</evidence>
<dbReference type="EMBL" id="JANPWB010000009">
    <property type="protein sequence ID" value="KAJ1151033.1"/>
    <property type="molecule type" value="Genomic_DNA"/>
</dbReference>
<protein>
    <recommendedName>
        <fullName evidence="3">Reverse transcriptase domain-containing protein</fullName>
    </recommendedName>
</protein>
<gene>
    <name evidence="1" type="ORF">NDU88_003820</name>
</gene>
<comment type="caution">
    <text evidence="1">The sequence shown here is derived from an EMBL/GenBank/DDBJ whole genome shotgun (WGS) entry which is preliminary data.</text>
</comment>